<evidence type="ECO:0000256" key="3">
    <source>
        <dbReference type="ARBA" id="ARBA00022692"/>
    </source>
</evidence>
<dbReference type="Pfam" id="PF01594">
    <property type="entry name" value="AI-2E_transport"/>
    <property type="match status" value="1"/>
</dbReference>
<reference evidence="7 8" key="1">
    <citation type="submission" date="2023-10" db="EMBL/GenBank/DDBJ databases">
        <title>Nicoliella lavandulae sp. nov. isolated from Lavandula angustifolia flowers.</title>
        <authorList>
            <person name="Alcantara C."/>
            <person name="Zuniga M."/>
            <person name="Landete J.M."/>
            <person name="Monedero V."/>
        </authorList>
    </citation>
    <scope>NUCLEOTIDE SEQUENCE [LARGE SCALE GENOMIC DNA]</scope>
    <source>
        <strain evidence="7 8">Es01</strain>
    </source>
</reference>
<keyword evidence="3 6" id="KW-0812">Transmembrane</keyword>
<dbReference type="PANTHER" id="PTHR21716">
    <property type="entry name" value="TRANSMEMBRANE PROTEIN"/>
    <property type="match status" value="1"/>
</dbReference>
<dbReference type="EMBL" id="JAWMWH010000001">
    <property type="protein sequence ID" value="MEJ6400135.1"/>
    <property type="molecule type" value="Genomic_DNA"/>
</dbReference>
<feature type="transmembrane region" description="Helical" evidence="6">
    <location>
        <begin position="268"/>
        <end position="287"/>
    </location>
</feature>
<proteinExistence type="inferred from homology"/>
<evidence type="ECO:0000256" key="6">
    <source>
        <dbReference type="SAM" id="Phobius"/>
    </source>
</evidence>
<accession>A0ABU8SKN3</accession>
<feature type="transmembrane region" description="Helical" evidence="6">
    <location>
        <begin position="65"/>
        <end position="88"/>
    </location>
</feature>
<dbReference type="Proteomes" id="UP001370590">
    <property type="component" value="Unassembled WGS sequence"/>
</dbReference>
<evidence type="ECO:0000256" key="1">
    <source>
        <dbReference type="ARBA" id="ARBA00004141"/>
    </source>
</evidence>
<feature type="transmembrane region" description="Helical" evidence="6">
    <location>
        <begin position="231"/>
        <end position="256"/>
    </location>
</feature>
<feature type="transmembrane region" description="Helical" evidence="6">
    <location>
        <begin position="203"/>
        <end position="224"/>
    </location>
</feature>
<dbReference type="InterPro" id="IPR002549">
    <property type="entry name" value="AI-2E-like"/>
</dbReference>
<comment type="subcellular location">
    <subcellularLocation>
        <location evidence="1">Membrane</location>
        <topology evidence="1">Multi-pass membrane protein</topology>
    </subcellularLocation>
</comment>
<evidence type="ECO:0000313" key="7">
    <source>
        <dbReference type="EMBL" id="MEJ6400135.1"/>
    </source>
</evidence>
<gene>
    <name evidence="7" type="ORF">R4146_02930</name>
</gene>
<keyword evidence="8" id="KW-1185">Reference proteome</keyword>
<protein>
    <submittedName>
        <fullName evidence="7">AI-2E family transporter</fullName>
    </submittedName>
</protein>
<dbReference type="RefSeq" id="WP_339959955.1">
    <property type="nucleotide sequence ID" value="NZ_JAWMWH010000001.1"/>
</dbReference>
<evidence type="ECO:0000313" key="8">
    <source>
        <dbReference type="Proteomes" id="UP001370590"/>
    </source>
</evidence>
<dbReference type="PANTHER" id="PTHR21716:SF62">
    <property type="entry name" value="TRANSPORT PROTEIN YDBI-RELATED"/>
    <property type="match status" value="1"/>
</dbReference>
<name>A0ABU8SKN3_9LACO</name>
<keyword evidence="5 6" id="KW-0472">Membrane</keyword>
<comment type="caution">
    <text evidence="7">The sequence shown here is derived from an EMBL/GenBank/DDBJ whole genome shotgun (WGS) entry which is preliminary data.</text>
</comment>
<feature type="transmembrane region" description="Helical" evidence="6">
    <location>
        <begin position="299"/>
        <end position="332"/>
    </location>
</feature>
<evidence type="ECO:0000256" key="4">
    <source>
        <dbReference type="ARBA" id="ARBA00022989"/>
    </source>
</evidence>
<evidence type="ECO:0000256" key="2">
    <source>
        <dbReference type="ARBA" id="ARBA00009773"/>
    </source>
</evidence>
<keyword evidence="4 6" id="KW-1133">Transmembrane helix</keyword>
<feature type="transmembrane region" description="Helical" evidence="6">
    <location>
        <begin position="142"/>
        <end position="165"/>
    </location>
</feature>
<sequence length="360" mass="40472">MHLWDKFINNIRLRRLCVLLAIIAVLYLARGMMTIILLTFIFTFLVTTLVNWVRQYLKIPKPLLVCIIYVTAILLVAWAAAIYVPQIIDQAIAGIRSMVNFYQNPNNITGNDTQIQKYISDVISKFNVVSVLKGSANTAFDYLASIGSVSASVFLSLILSFFFTLESDRMASFSKKFLTSNVGWLFQDIYYFAKIFVRTFGVVLEAQLFIAICNTVLTTIVMAFMGLPQLLILAILVFFLSLIPVAGVIISFIPLSLVCYSTGGIYDVIYMIITIIVVHGIEAYVLNPKFMSSRTKLPIFYTFVVLIVGEKIFGGWGLIVSVPIFTFILHVLNVQRVGDEPEANDKIVKKYNHSSKSDEN</sequence>
<organism evidence="7 8">
    <name type="scientific">Nicoliella lavandulae</name>
    <dbReference type="NCBI Taxonomy" id="3082954"/>
    <lineage>
        <taxon>Bacteria</taxon>
        <taxon>Bacillati</taxon>
        <taxon>Bacillota</taxon>
        <taxon>Bacilli</taxon>
        <taxon>Lactobacillales</taxon>
        <taxon>Lactobacillaceae</taxon>
        <taxon>Nicoliella</taxon>
    </lineage>
</organism>
<feature type="transmembrane region" description="Helical" evidence="6">
    <location>
        <begin position="35"/>
        <end position="53"/>
    </location>
</feature>
<feature type="transmembrane region" description="Helical" evidence="6">
    <location>
        <begin position="12"/>
        <end position="29"/>
    </location>
</feature>
<evidence type="ECO:0000256" key="5">
    <source>
        <dbReference type="ARBA" id="ARBA00023136"/>
    </source>
</evidence>
<comment type="similarity">
    <text evidence="2">Belongs to the autoinducer-2 exporter (AI-2E) (TC 2.A.86) family.</text>
</comment>